<protein>
    <submittedName>
        <fullName evidence="4">Uncharacterized protein</fullName>
    </submittedName>
</protein>
<evidence type="ECO:0000313" key="4">
    <source>
        <dbReference type="EMBL" id="CAA7056634.1"/>
    </source>
</evidence>
<sequence length="341" mass="38599">MPIHVKLTTTHTPLKLSLKNKERKPKIQFTGFVAMTISLLSDATGAAVLCIMLWLLCAWVFKNVTLDFHMTKYHEKIQDSLFFWYITEALSGRPWIEIQHLVDPEKASAWSMKKMLQKGLALKLQSESEARILGKKLFLNVARPGSEYIELSDLAGFLPENDALATLGIFDGVIEGETTPISRIALQHLMVYAFRLEKSLVLSMTDTDYIISHLRLIVYLFAGIGLAISLLVALVLRGCGCGYGCMVLMPCLAMVLARHQKLHFFNDSMQFVLFLLPFHVGERCEIQGDEFVVQKINFFSTIFVRPDDKGNVRFSNAALMHKNFATFGDSSRLEKMELILR</sequence>
<dbReference type="InterPro" id="IPR016688">
    <property type="entry name" value="MscS-like_plants/fungi"/>
</dbReference>
<keyword evidence="5" id="KW-1185">Reference proteome</keyword>
<dbReference type="Proteomes" id="UP000467841">
    <property type="component" value="Unassembled WGS sequence"/>
</dbReference>
<evidence type="ECO:0000256" key="2">
    <source>
        <dbReference type="ARBA" id="ARBA00008017"/>
    </source>
</evidence>
<dbReference type="OrthoDB" id="544685at2759"/>
<dbReference type="PANTHER" id="PTHR31618:SF1">
    <property type="entry name" value="EF-HAND DOMAIN-CONTAINING PROTEIN"/>
    <property type="match status" value="1"/>
</dbReference>
<reference evidence="4" key="1">
    <citation type="submission" date="2020-01" db="EMBL/GenBank/DDBJ databases">
        <authorList>
            <person name="Mishra B."/>
        </authorList>
    </citation>
    <scope>NUCLEOTIDE SEQUENCE [LARGE SCALE GENOMIC DNA]</scope>
</reference>
<feature type="transmembrane region" description="Helical" evidence="3">
    <location>
        <begin position="32"/>
        <end position="61"/>
    </location>
</feature>
<comment type="similarity">
    <text evidence="2">Belongs to the MscS (TC 1.A.23) family.</text>
</comment>
<dbReference type="PANTHER" id="PTHR31618">
    <property type="entry name" value="MECHANOSENSITIVE ION CHANNEL PROTEIN 5"/>
    <property type="match status" value="1"/>
</dbReference>
<name>A0A6D2KTT1_9BRAS</name>
<dbReference type="AlphaFoldDB" id="A0A6D2KTT1"/>
<keyword evidence="3" id="KW-0472">Membrane</keyword>
<organism evidence="4 5">
    <name type="scientific">Microthlaspi erraticum</name>
    <dbReference type="NCBI Taxonomy" id="1685480"/>
    <lineage>
        <taxon>Eukaryota</taxon>
        <taxon>Viridiplantae</taxon>
        <taxon>Streptophyta</taxon>
        <taxon>Embryophyta</taxon>
        <taxon>Tracheophyta</taxon>
        <taxon>Spermatophyta</taxon>
        <taxon>Magnoliopsida</taxon>
        <taxon>eudicotyledons</taxon>
        <taxon>Gunneridae</taxon>
        <taxon>Pentapetalae</taxon>
        <taxon>rosids</taxon>
        <taxon>malvids</taxon>
        <taxon>Brassicales</taxon>
        <taxon>Brassicaceae</taxon>
        <taxon>Coluteocarpeae</taxon>
        <taxon>Microthlaspi</taxon>
    </lineage>
</organism>
<dbReference type="EMBL" id="CACVBM020001651">
    <property type="protein sequence ID" value="CAA7056634.1"/>
    <property type="molecule type" value="Genomic_DNA"/>
</dbReference>
<gene>
    <name evidence="4" type="ORF">MERR_LOCUS43870</name>
</gene>
<keyword evidence="3" id="KW-1133">Transmembrane helix</keyword>
<comment type="subcellular location">
    <subcellularLocation>
        <location evidence="1">Membrane</location>
        <topology evidence="1">Multi-pass membrane protein</topology>
    </subcellularLocation>
</comment>
<proteinExistence type="inferred from homology"/>
<evidence type="ECO:0000313" key="5">
    <source>
        <dbReference type="Proteomes" id="UP000467841"/>
    </source>
</evidence>
<evidence type="ECO:0000256" key="1">
    <source>
        <dbReference type="ARBA" id="ARBA00004141"/>
    </source>
</evidence>
<keyword evidence="3" id="KW-0812">Transmembrane</keyword>
<dbReference type="GO" id="GO:0006820">
    <property type="term" value="P:monoatomic anion transport"/>
    <property type="evidence" value="ECO:0007669"/>
    <property type="project" value="TreeGrafter"/>
</dbReference>
<dbReference type="GO" id="GO:0008381">
    <property type="term" value="F:mechanosensitive monoatomic ion channel activity"/>
    <property type="evidence" value="ECO:0007669"/>
    <property type="project" value="TreeGrafter"/>
</dbReference>
<accession>A0A6D2KTT1</accession>
<feature type="transmembrane region" description="Helical" evidence="3">
    <location>
        <begin position="216"/>
        <end position="235"/>
    </location>
</feature>
<dbReference type="GO" id="GO:0005886">
    <property type="term" value="C:plasma membrane"/>
    <property type="evidence" value="ECO:0007669"/>
    <property type="project" value="TreeGrafter"/>
</dbReference>
<comment type="caution">
    <text evidence="4">The sequence shown here is derived from an EMBL/GenBank/DDBJ whole genome shotgun (WGS) entry which is preliminary data.</text>
</comment>
<evidence type="ECO:0000256" key="3">
    <source>
        <dbReference type="SAM" id="Phobius"/>
    </source>
</evidence>